<organism evidence="2 3">
    <name type="scientific">Kaistella daneshvariae</name>
    <dbReference type="NCBI Taxonomy" id="2487074"/>
    <lineage>
        <taxon>Bacteria</taxon>
        <taxon>Pseudomonadati</taxon>
        <taxon>Bacteroidota</taxon>
        <taxon>Flavobacteriia</taxon>
        <taxon>Flavobacteriales</taxon>
        <taxon>Weeksellaceae</taxon>
        <taxon>Chryseobacterium group</taxon>
        <taxon>Kaistella</taxon>
    </lineage>
</organism>
<name>A0A3N0WY49_9FLAO</name>
<evidence type="ECO:0000313" key="3">
    <source>
        <dbReference type="Proteomes" id="UP000270224"/>
    </source>
</evidence>
<gene>
    <name evidence="2" type="ORF">EGI11_04675</name>
</gene>
<comment type="caution">
    <text evidence="2">The sequence shown here is derived from an EMBL/GenBank/DDBJ whole genome shotgun (WGS) entry which is preliminary data.</text>
</comment>
<feature type="transmembrane region" description="Helical" evidence="1">
    <location>
        <begin position="30"/>
        <end position="50"/>
    </location>
</feature>
<evidence type="ECO:0000256" key="1">
    <source>
        <dbReference type="SAM" id="Phobius"/>
    </source>
</evidence>
<reference evidence="3" key="2">
    <citation type="submission" date="2018-11" db="EMBL/GenBank/DDBJ databases">
        <title>Proposal to divide the Flavobacteriaceae and reorganize its genera based on Amino Acid Identity values calculated from whole genome sequences.</title>
        <authorList>
            <person name="Nicholson A.C."/>
            <person name="Gulvik C.A."/>
            <person name="Whitney A.M."/>
            <person name="Humrighouse B.W."/>
            <person name="Bell M."/>
            <person name="Holmens B."/>
            <person name="Steigerwalt A."/>
            <person name="Villarma A."/>
            <person name="Sheth M."/>
            <person name="Batra D."/>
            <person name="Pryor J."/>
            <person name="Bernardet J.-F."/>
            <person name="Hugo C."/>
            <person name="Kampfer P."/>
            <person name="Newman J."/>
            <person name="Mcquiston J.R."/>
        </authorList>
    </citation>
    <scope>NUCLEOTIDE SEQUENCE [LARGE SCALE GENOMIC DNA]</scope>
    <source>
        <strain evidence="3">H3056</strain>
    </source>
</reference>
<proteinExistence type="predicted"/>
<keyword evidence="1" id="KW-0472">Membrane</keyword>
<protein>
    <submittedName>
        <fullName evidence="2">Uncharacterized protein</fullName>
    </submittedName>
</protein>
<dbReference type="EMBL" id="RJUG01000002">
    <property type="protein sequence ID" value="ROI10048.1"/>
    <property type="molecule type" value="Genomic_DNA"/>
</dbReference>
<sequence length="70" mass="8423">MATFEIPGSYFTHLNFQKRSNIRVKTKGEWYYFQFLILIIFVSALAFFFFKSKKLLNGDNIQFCRGKRKK</sequence>
<reference evidence="3" key="1">
    <citation type="submission" date="2018-11" db="EMBL/GenBank/DDBJ databases">
        <title>Proposal to divide the Flavobacteriaceae and reorganize its genera based on Amino Acid Identity values calculated from whole genome sequences.</title>
        <authorList>
            <person name="Nicholson A.C."/>
            <person name="Gulvik C.A."/>
            <person name="Whitney A.M."/>
            <person name="Humrighouse B.W."/>
            <person name="Bell M."/>
            <person name="Holmes B."/>
            <person name="Steigerwalt A."/>
            <person name="Villarma A."/>
            <person name="Sheth M."/>
            <person name="Batra D."/>
            <person name="Pryor J."/>
            <person name="Bernardet J.-F."/>
            <person name="Hugo C."/>
            <person name="Kampfer P."/>
            <person name="Newman J."/>
            <person name="Mcquiston J.R."/>
        </authorList>
    </citation>
    <scope>NUCLEOTIDE SEQUENCE [LARGE SCALE GENOMIC DNA]</scope>
    <source>
        <strain evidence="3">H3056</strain>
    </source>
</reference>
<keyword evidence="1" id="KW-0812">Transmembrane</keyword>
<evidence type="ECO:0000313" key="2">
    <source>
        <dbReference type="EMBL" id="ROI10048.1"/>
    </source>
</evidence>
<dbReference type="AlphaFoldDB" id="A0A3N0WY49"/>
<dbReference type="Proteomes" id="UP000270224">
    <property type="component" value="Unassembled WGS sequence"/>
</dbReference>
<keyword evidence="1" id="KW-1133">Transmembrane helix</keyword>
<accession>A0A3N0WY49</accession>